<protein>
    <recommendedName>
        <fullName evidence="5">Cell division protein FtsL</fullName>
    </recommendedName>
</protein>
<name>A0A951U6U0_9CYAN</name>
<sequence length="164" mass="18141">MAPRSGESDQRRLKTVRSKTGRLSEAAKSEAAKLEGSSAKPRSFRPQPPLWLKLLLWTQRGSSLVTLLLGTALLVTYGWTVYIQQQWGREFDRLESLKKQERQLVSASEVLKNQMAEQAEKPTAGLLLPDPSNAIFLTPAPQRPSVKASPAPPKESAPNHPLGY</sequence>
<evidence type="ECO:0008006" key="5">
    <source>
        <dbReference type="Google" id="ProtNLM"/>
    </source>
</evidence>
<evidence type="ECO:0000256" key="2">
    <source>
        <dbReference type="SAM" id="Phobius"/>
    </source>
</evidence>
<feature type="transmembrane region" description="Helical" evidence="2">
    <location>
        <begin position="64"/>
        <end position="83"/>
    </location>
</feature>
<proteinExistence type="predicted"/>
<reference evidence="3" key="2">
    <citation type="journal article" date="2022" name="Microbiol. Resour. Announc.">
        <title>Metagenome Sequencing to Explore Phylogenomics of Terrestrial Cyanobacteria.</title>
        <authorList>
            <person name="Ward R.D."/>
            <person name="Stajich J.E."/>
            <person name="Johansen J.R."/>
            <person name="Huntemann M."/>
            <person name="Clum A."/>
            <person name="Foster B."/>
            <person name="Foster B."/>
            <person name="Roux S."/>
            <person name="Palaniappan K."/>
            <person name="Varghese N."/>
            <person name="Mukherjee S."/>
            <person name="Reddy T.B.K."/>
            <person name="Daum C."/>
            <person name="Copeland A."/>
            <person name="Chen I.A."/>
            <person name="Ivanova N.N."/>
            <person name="Kyrpides N.C."/>
            <person name="Shapiro N."/>
            <person name="Eloe-Fadrosh E.A."/>
            <person name="Pietrasiak N."/>
        </authorList>
    </citation>
    <scope>NUCLEOTIDE SEQUENCE</scope>
    <source>
        <strain evidence="3">GSE-TBD4-15B</strain>
    </source>
</reference>
<organism evidence="3 4">
    <name type="scientific">Pegethrix bostrychoides GSE-TBD4-15B</name>
    <dbReference type="NCBI Taxonomy" id="2839662"/>
    <lineage>
        <taxon>Bacteria</taxon>
        <taxon>Bacillati</taxon>
        <taxon>Cyanobacteriota</taxon>
        <taxon>Cyanophyceae</taxon>
        <taxon>Oculatellales</taxon>
        <taxon>Oculatellaceae</taxon>
        <taxon>Pegethrix</taxon>
    </lineage>
</organism>
<gene>
    <name evidence="3" type="ORF">KME07_21605</name>
</gene>
<feature type="region of interest" description="Disordered" evidence="1">
    <location>
        <begin position="136"/>
        <end position="164"/>
    </location>
</feature>
<comment type="caution">
    <text evidence="3">The sequence shown here is derived from an EMBL/GenBank/DDBJ whole genome shotgun (WGS) entry which is preliminary data.</text>
</comment>
<evidence type="ECO:0000313" key="4">
    <source>
        <dbReference type="Proteomes" id="UP000707356"/>
    </source>
</evidence>
<feature type="region of interest" description="Disordered" evidence="1">
    <location>
        <begin position="1"/>
        <end position="45"/>
    </location>
</feature>
<evidence type="ECO:0000313" key="3">
    <source>
        <dbReference type="EMBL" id="MBW4468030.1"/>
    </source>
</evidence>
<accession>A0A951U6U0</accession>
<reference evidence="3" key="1">
    <citation type="submission" date="2021-05" db="EMBL/GenBank/DDBJ databases">
        <authorList>
            <person name="Pietrasiak N."/>
            <person name="Ward R."/>
            <person name="Stajich J.E."/>
            <person name="Kurbessoian T."/>
        </authorList>
    </citation>
    <scope>NUCLEOTIDE SEQUENCE</scope>
    <source>
        <strain evidence="3">GSE-TBD4-15B</strain>
    </source>
</reference>
<dbReference type="AlphaFoldDB" id="A0A951U6U0"/>
<keyword evidence="2" id="KW-0812">Transmembrane</keyword>
<feature type="compositionally biased region" description="Basic and acidic residues" evidence="1">
    <location>
        <begin position="1"/>
        <end position="12"/>
    </location>
</feature>
<dbReference type="EMBL" id="JAHHHV010000083">
    <property type="protein sequence ID" value="MBW4468030.1"/>
    <property type="molecule type" value="Genomic_DNA"/>
</dbReference>
<dbReference type="Proteomes" id="UP000707356">
    <property type="component" value="Unassembled WGS sequence"/>
</dbReference>
<evidence type="ECO:0000256" key="1">
    <source>
        <dbReference type="SAM" id="MobiDB-lite"/>
    </source>
</evidence>
<keyword evidence="2" id="KW-0472">Membrane</keyword>
<keyword evidence="2" id="KW-1133">Transmembrane helix</keyword>